<reference evidence="3" key="1">
    <citation type="journal article" date="2019" name="Int. J. Syst. Evol. Microbiol.">
        <title>The Global Catalogue of Microorganisms (GCM) 10K type strain sequencing project: providing services to taxonomists for standard genome sequencing and annotation.</title>
        <authorList>
            <consortium name="The Broad Institute Genomics Platform"/>
            <consortium name="The Broad Institute Genome Sequencing Center for Infectious Disease"/>
            <person name="Wu L."/>
            <person name="Ma J."/>
        </authorList>
    </citation>
    <scope>NUCLEOTIDE SEQUENCE [LARGE SCALE GENOMIC DNA]</scope>
    <source>
        <strain evidence="3">JCM 14549</strain>
    </source>
</reference>
<protein>
    <submittedName>
        <fullName evidence="2">Uncharacterized protein</fullName>
    </submittedName>
</protein>
<evidence type="ECO:0000256" key="1">
    <source>
        <dbReference type="SAM" id="Phobius"/>
    </source>
</evidence>
<evidence type="ECO:0000313" key="3">
    <source>
        <dbReference type="Proteomes" id="UP001403094"/>
    </source>
</evidence>
<accession>A0ABP5GI54</accession>
<sequence length="130" mass="14226">MAARADGEDGFKGERRDVLNAIWLLPGIAAGTAVLVKVIVAADIPVVGPQPFLRTVLLAALMFFPGIVLWLISDRLIGHVDQGNISKRAYWTTMCSVSALVLVIFGISSIGDFFAVIEMWYDHEARHEQS</sequence>
<evidence type="ECO:0000313" key="2">
    <source>
        <dbReference type="EMBL" id="GAA2045053.1"/>
    </source>
</evidence>
<dbReference type="RefSeq" id="WP_346069714.1">
    <property type="nucleotide sequence ID" value="NZ_BAAANQ010000002.1"/>
</dbReference>
<comment type="caution">
    <text evidence="2">The sequence shown here is derived from an EMBL/GenBank/DDBJ whole genome shotgun (WGS) entry which is preliminary data.</text>
</comment>
<keyword evidence="1" id="KW-1133">Transmembrane helix</keyword>
<keyword evidence="1" id="KW-0472">Membrane</keyword>
<feature type="transmembrane region" description="Helical" evidence="1">
    <location>
        <begin position="52"/>
        <end position="72"/>
    </location>
</feature>
<keyword evidence="3" id="KW-1185">Reference proteome</keyword>
<dbReference type="EMBL" id="BAAANQ010000002">
    <property type="protein sequence ID" value="GAA2045053.1"/>
    <property type="molecule type" value="Genomic_DNA"/>
</dbReference>
<keyword evidence="1" id="KW-0812">Transmembrane</keyword>
<dbReference type="Proteomes" id="UP001403094">
    <property type="component" value="Unassembled WGS sequence"/>
</dbReference>
<organism evidence="2 3">
    <name type="scientific">Streptomyces cheonanensis</name>
    <dbReference type="NCBI Taxonomy" id="312720"/>
    <lineage>
        <taxon>Bacteria</taxon>
        <taxon>Bacillati</taxon>
        <taxon>Actinomycetota</taxon>
        <taxon>Actinomycetes</taxon>
        <taxon>Kitasatosporales</taxon>
        <taxon>Streptomycetaceae</taxon>
        <taxon>Streptomyces</taxon>
    </lineage>
</organism>
<feature type="transmembrane region" description="Helical" evidence="1">
    <location>
        <begin position="93"/>
        <end position="117"/>
    </location>
</feature>
<feature type="transmembrane region" description="Helical" evidence="1">
    <location>
        <begin position="21"/>
        <end position="40"/>
    </location>
</feature>
<gene>
    <name evidence="2" type="ORF">GCM10009757_11200</name>
</gene>
<name>A0ABP5GI54_9ACTN</name>
<proteinExistence type="predicted"/>